<feature type="transmembrane region" description="Helical" evidence="5">
    <location>
        <begin position="163"/>
        <end position="182"/>
    </location>
</feature>
<feature type="transmembrane region" description="Helical" evidence="5">
    <location>
        <begin position="128"/>
        <end position="151"/>
    </location>
</feature>
<feature type="transmembrane region" description="Helical" evidence="5">
    <location>
        <begin position="194"/>
        <end position="214"/>
    </location>
</feature>
<geneLocation type="chloroplast" evidence="7"/>
<dbReference type="GO" id="GO:0140359">
    <property type="term" value="F:ABC-type transporter activity"/>
    <property type="evidence" value="ECO:0007669"/>
    <property type="project" value="InterPro"/>
</dbReference>
<dbReference type="InterPro" id="IPR013525">
    <property type="entry name" value="ABC2_TM"/>
</dbReference>
<evidence type="ECO:0000313" key="7">
    <source>
        <dbReference type="EMBL" id="ARW62968.1"/>
    </source>
</evidence>
<protein>
    <recommendedName>
        <fullName evidence="6">ABC transmembrane type-2 domain-containing protein</fullName>
    </recommendedName>
</protein>
<keyword evidence="4 5" id="KW-0472">Membrane</keyword>
<sequence>MQTNKKYLKSLLPRKKIQCHGQTIKAYQEIKQILRRLYTQTFRRPSTLLISIIQPLIWLVMFGALFQNAPIYLFENYKINYKEFLNPGILIFTAFNSSVNAGLNIVFDREFGFLNRILISPISNKICIVNGSIIHIWTITIMQLTGITIITRNIDQNLNLTNLSTSLIIISTVIFSISNISIYSAFILPGHIEFIGITALFLNLPTLFSSTALAPLSFMPNWLQIICCINPLTYAIEIIRNISLNNIFHLQAFIIHKSWIQINGYQSIVILFTTNIISFVLVRNIIQYKYDKN</sequence>
<organism evidence="7">
    <name type="scientific">Leptosiphonia brodiei</name>
    <dbReference type="NCBI Taxonomy" id="2608611"/>
    <lineage>
        <taxon>Eukaryota</taxon>
        <taxon>Rhodophyta</taxon>
        <taxon>Florideophyceae</taxon>
        <taxon>Rhodymeniophycidae</taxon>
        <taxon>Ceramiales</taxon>
        <taxon>Rhodomelaceae</taxon>
        <taxon>Polysiphonioideae</taxon>
        <taxon>Leptosiphonia</taxon>
    </lineage>
</organism>
<name>A0A1Z1MA55_9FLOR</name>
<reference evidence="7" key="1">
    <citation type="journal article" date="2017" name="J. Phycol.">
        <title>Analysis of chloroplast genomes and a supermatrix inform reclassification of the Rhodomelaceae (Rhodophyta).</title>
        <authorList>
            <person name="Diaz-Tapia P."/>
            <person name="Maggs C.A."/>
            <person name="West J.A."/>
            <person name="Verbruggen H."/>
        </authorList>
    </citation>
    <scope>NUCLEOTIDE SEQUENCE</scope>
    <source>
        <strain evidence="7">PD516</strain>
    </source>
</reference>
<proteinExistence type="predicted"/>
<dbReference type="AlphaFoldDB" id="A0A1Z1MA55"/>
<evidence type="ECO:0000256" key="4">
    <source>
        <dbReference type="ARBA" id="ARBA00023136"/>
    </source>
</evidence>
<gene>
    <name evidence="7" type="primary">ycf38</name>
</gene>
<accession>A0A1Z1MA55</accession>
<dbReference type="PANTHER" id="PTHR43229">
    <property type="entry name" value="NODULATION PROTEIN J"/>
    <property type="match status" value="1"/>
</dbReference>
<feature type="domain" description="ABC transmembrane type-2" evidence="6">
    <location>
        <begin position="46"/>
        <end position="289"/>
    </location>
</feature>
<dbReference type="GeneID" id="33356255"/>
<dbReference type="InterPro" id="IPR051784">
    <property type="entry name" value="Nod_factor_ABC_transporter"/>
</dbReference>
<evidence type="ECO:0000256" key="3">
    <source>
        <dbReference type="ARBA" id="ARBA00022989"/>
    </source>
</evidence>
<dbReference type="PROSITE" id="PS51012">
    <property type="entry name" value="ABC_TM2"/>
    <property type="match status" value="1"/>
</dbReference>
<feature type="transmembrane region" description="Helical" evidence="5">
    <location>
        <begin position="265"/>
        <end position="286"/>
    </location>
</feature>
<dbReference type="PANTHER" id="PTHR43229:SF2">
    <property type="entry name" value="NODULATION PROTEIN J"/>
    <property type="match status" value="1"/>
</dbReference>
<keyword evidence="3 5" id="KW-1133">Transmembrane helix</keyword>
<evidence type="ECO:0000256" key="2">
    <source>
        <dbReference type="ARBA" id="ARBA00022692"/>
    </source>
</evidence>
<comment type="subcellular location">
    <subcellularLocation>
        <location evidence="1">Membrane</location>
        <topology evidence="1">Multi-pass membrane protein</topology>
    </subcellularLocation>
</comment>
<dbReference type="RefSeq" id="YP_009394406.1">
    <property type="nucleotide sequence ID" value="NC_035272.1"/>
</dbReference>
<evidence type="ECO:0000256" key="1">
    <source>
        <dbReference type="ARBA" id="ARBA00004141"/>
    </source>
</evidence>
<keyword evidence="2 5" id="KW-0812">Transmembrane</keyword>
<dbReference type="Pfam" id="PF01061">
    <property type="entry name" value="ABC2_membrane"/>
    <property type="match status" value="1"/>
</dbReference>
<feature type="transmembrane region" description="Helical" evidence="5">
    <location>
        <begin position="46"/>
        <end position="67"/>
    </location>
</feature>
<dbReference type="EMBL" id="MF101425">
    <property type="protein sequence ID" value="ARW62968.1"/>
    <property type="molecule type" value="Genomic_DNA"/>
</dbReference>
<keyword evidence="7" id="KW-0150">Chloroplast</keyword>
<feature type="transmembrane region" description="Helical" evidence="5">
    <location>
        <begin position="87"/>
        <end position="107"/>
    </location>
</feature>
<dbReference type="GO" id="GO:0016020">
    <property type="term" value="C:membrane"/>
    <property type="evidence" value="ECO:0007669"/>
    <property type="project" value="UniProtKB-SubCell"/>
</dbReference>
<keyword evidence="7" id="KW-0934">Plastid</keyword>
<evidence type="ECO:0000259" key="6">
    <source>
        <dbReference type="PROSITE" id="PS51012"/>
    </source>
</evidence>
<dbReference type="InterPro" id="IPR047817">
    <property type="entry name" value="ABC2_TM_bact-type"/>
</dbReference>
<evidence type="ECO:0000256" key="5">
    <source>
        <dbReference type="SAM" id="Phobius"/>
    </source>
</evidence>